<sequence>MNKAREAGSPARKIAALVAALAFMVAQGLFGAQSAFAQPIDAPDRLKLDVSQLSPRMITPTDQTVRLSATVTNVGDRPITDVVARFQVGAPLSTESEVDQALTEPPATDAAASQWVGVTDTLAPGQQASFSITVSAAELALTAPGLYPALLNVNGTPAYGGPARLAEVDLLLPVIDPPSGSAPTDVSVLWPISSSRPSVVAAPYGGPIVLSDDGLAEELAPGGRLDALVAAASAKRSDAALFGSLCFAVDPELLDTVSAMAGGYQVQTGTGRVDGSGGADAARWLESLRELVAGHCVVQIPYADADLSTLSKVETEADLVGDALNTASILGVLNVQPRAGVVWPGGALDNMAMRAATAAGARTLITDPSQLETANTGSATTVIDGTGAKALTYDPLVARALGGGPSRASEPSSPSTPPGQPNMATQNAIATLAFRGGLGAEQPSGPVLVAPPHGWDAPVSELVTMLDAIDSLNRAGMTKPAPLAELLAAPMEGSAALSAGSDTVNPPASATNRFVGELSSAEEIAANLQSAMSVDATRQVEPMTVIRPLHNAVLRATSTAWQSSEELSRKAAATATAQVDALRRQVTVATPSQPISLASGSSPLPVTLSNSLPVAVTVRIQLENSAGLRPARIPDTPLAAGSKYARLIPTEALRSGRFNVDVSLTTPDGTRLGSTARLELTSNEFGIVTVVLTASAAGALVLLSGHRLYRRVKARKSNGA</sequence>
<name>A0A1G6SVK9_9PSEU</name>
<dbReference type="RefSeq" id="WP_256328068.1">
    <property type="nucleotide sequence ID" value="NZ_CP016353.1"/>
</dbReference>
<evidence type="ECO:0000313" key="2">
    <source>
        <dbReference type="Proteomes" id="UP000199494"/>
    </source>
</evidence>
<dbReference type="AlphaFoldDB" id="A0A1G6SVK9"/>
<dbReference type="EMBL" id="FMZE01000006">
    <property type="protein sequence ID" value="SDD20594.1"/>
    <property type="molecule type" value="Genomic_DNA"/>
</dbReference>
<dbReference type="STRING" id="530584.SAMN05421630_106396"/>
<dbReference type="Proteomes" id="UP000199494">
    <property type="component" value="Unassembled WGS sequence"/>
</dbReference>
<evidence type="ECO:0000313" key="1">
    <source>
        <dbReference type="EMBL" id="SDD20594.1"/>
    </source>
</evidence>
<dbReference type="GO" id="GO:0005975">
    <property type="term" value="P:carbohydrate metabolic process"/>
    <property type="evidence" value="ECO:0007669"/>
    <property type="project" value="UniProtKB-ARBA"/>
</dbReference>
<dbReference type="InterPro" id="IPR013783">
    <property type="entry name" value="Ig-like_fold"/>
</dbReference>
<reference evidence="1 2" key="1">
    <citation type="submission" date="2016-10" db="EMBL/GenBank/DDBJ databases">
        <authorList>
            <person name="de Groot N.N."/>
        </authorList>
    </citation>
    <scope>NUCLEOTIDE SEQUENCE [LARGE SCALE GENOMIC DNA]</scope>
    <source>
        <strain evidence="1 2">CGMCC 4.5506</strain>
    </source>
</reference>
<dbReference type="Pfam" id="PF19516">
    <property type="entry name" value="DUF6049"/>
    <property type="match status" value="1"/>
</dbReference>
<accession>A0A1G6SVK9</accession>
<dbReference type="InterPro" id="IPR046112">
    <property type="entry name" value="DUF6049"/>
</dbReference>
<organism evidence="1 2">
    <name type="scientific">Prauserella marina</name>
    <dbReference type="NCBI Taxonomy" id="530584"/>
    <lineage>
        <taxon>Bacteria</taxon>
        <taxon>Bacillati</taxon>
        <taxon>Actinomycetota</taxon>
        <taxon>Actinomycetes</taxon>
        <taxon>Pseudonocardiales</taxon>
        <taxon>Pseudonocardiaceae</taxon>
        <taxon>Prauserella</taxon>
    </lineage>
</organism>
<dbReference type="Gene3D" id="2.60.40.10">
    <property type="entry name" value="Immunoglobulins"/>
    <property type="match status" value="1"/>
</dbReference>
<protein>
    <submittedName>
        <fullName evidence="1">Uncharacterized protein</fullName>
    </submittedName>
</protein>
<keyword evidence="2" id="KW-1185">Reference proteome</keyword>
<gene>
    <name evidence="1" type="ORF">SAMN05421630_106396</name>
</gene>
<proteinExistence type="predicted"/>